<evidence type="ECO:0000313" key="2">
    <source>
        <dbReference type="EMBL" id="KAF3214065.1"/>
    </source>
</evidence>
<dbReference type="CDD" id="cd07262">
    <property type="entry name" value="VOC_like"/>
    <property type="match status" value="1"/>
</dbReference>
<feature type="domain" description="VOC" evidence="1">
    <location>
        <begin position="2"/>
        <end position="125"/>
    </location>
</feature>
<proteinExistence type="predicted"/>
<dbReference type="AlphaFoldDB" id="A0A7C8QIR0"/>
<evidence type="ECO:0000313" key="3">
    <source>
        <dbReference type="Proteomes" id="UP000483672"/>
    </source>
</evidence>
<gene>
    <name evidence="2" type="ORF">TWF191_009886</name>
</gene>
<dbReference type="EMBL" id="WIPF01000074">
    <property type="protein sequence ID" value="KAF3214065.1"/>
    <property type="molecule type" value="Genomic_DNA"/>
</dbReference>
<accession>A0A7C8QIR0</accession>
<dbReference type="PANTHER" id="PTHR35006">
    <property type="entry name" value="GLYOXALASE FAMILY PROTEIN (AFU_ORTHOLOGUE AFUA_5G14830)"/>
    <property type="match status" value="1"/>
</dbReference>
<sequence>MPIDHFGIRIPASKWAATTAFYEKALAPLNYKVLATFVDGDVLGLGDKHPDLWLTKVPDSASVGDGTHFAFTAEKREQVEAFHAEGVSSGGSCNGPPGLRPHYGPTYYGGFVYDPAGNNVEVVTHSPHPGSITILLILLAVNIATIL</sequence>
<dbReference type="InterPro" id="IPR037523">
    <property type="entry name" value="VOC_core"/>
</dbReference>
<organism evidence="2 3">
    <name type="scientific">Orbilia oligospora</name>
    <name type="common">Nematode-trapping fungus</name>
    <name type="synonym">Arthrobotrys oligospora</name>
    <dbReference type="NCBI Taxonomy" id="2813651"/>
    <lineage>
        <taxon>Eukaryota</taxon>
        <taxon>Fungi</taxon>
        <taxon>Dikarya</taxon>
        <taxon>Ascomycota</taxon>
        <taxon>Pezizomycotina</taxon>
        <taxon>Orbiliomycetes</taxon>
        <taxon>Orbiliales</taxon>
        <taxon>Orbiliaceae</taxon>
        <taxon>Orbilia</taxon>
    </lineage>
</organism>
<comment type="caution">
    <text evidence="2">The sequence shown here is derived from an EMBL/GenBank/DDBJ whole genome shotgun (WGS) entry which is preliminary data.</text>
</comment>
<evidence type="ECO:0000259" key="1">
    <source>
        <dbReference type="PROSITE" id="PS51819"/>
    </source>
</evidence>
<protein>
    <recommendedName>
        <fullName evidence="1">VOC domain-containing protein</fullName>
    </recommendedName>
</protein>
<dbReference type="InterPro" id="IPR029068">
    <property type="entry name" value="Glyas_Bleomycin-R_OHBP_Dase"/>
</dbReference>
<dbReference type="Gene3D" id="3.10.180.10">
    <property type="entry name" value="2,3-Dihydroxybiphenyl 1,2-Dioxygenase, domain 1"/>
    <property type="match status" value="1"/>
</dbReference>
<reference evidence="2 3" key="1">
    <citation type="submission" date="2019-06" db="EMBL/GenBank/DDBJ databases">
        <authorList>
            <person name="Palmer J.M."/>
        </authorList>
    </citation>
    <scope>NUCLEOTIDE SEQUENCE [LARGE SCALE GENOMIC DNA]</scope>
    <source>
        <strain evidence="2 3">TWF191</strain>
    </source>
</reference>
<dbReference type="Pfam" id="PF00903">
    <property type="entry name" value="Glyoxalase"/>
    <property type="match status" value="1"/>
</dbReference>
<dbReference type="PROSITE" id="PS51819">
    <property type="entry name" value="VOC"/>
    <property type="match status" value="1"/>
</dbReference>
<name>A0A7C8QIR0_ORBOL</name>
<dbReference type="PANTHER" id="PTHR35006:SF2">
    <property type="entry name" value="GLYOXALASE FAMILY PROTEIN (AFU_ORTHOLOGUE AFUA_5G14830)"/>
    <property type="match status" value="1"/>
</dbReference>
<dbReference type="Proteomes" id="UP000483672">
    <property type="component" value="Unassembled WGS sequence"/>
</dbReference>
<dbReference type="SUPFAM" id="SSF54593">
    <property type="entry name" value="Glyoxalase/Bleomycin resistance protein/Dihydroxybiphenyl dioxygenase"/>
    <property type="match status" value="1"/>
</dbReference>
<dbReference type="InterPro" id="IPR004360">
    <property type="entry name" value="Glyas_Fos-R_dOase_dom"/>
</dbReference>